<sequence>MISLAIFDFDGTLFDTHDSISHTIQLTFQALLPSQPPSPTDIRRLIASGAGLSDTFKALHPTPSILTPSIEAHWIAKYRELYAIHGQSLIKAFAGAEIVLSELRTADIPVAIVSNKGVEAVKTALERNGLRHLIPEDWIVGDNTPGAKRKPDPASFENVLKPMLVKAGKLEAGDVLVVGDTVADIEFARNIGGSICWCRYGYGDRAKGALVGLIVFMHVDPCCDLPVLHAGDMLMGYSYATVSETCRVECTPFDDCGEDKAVQAYITERVTNSPHFFQAQSMVMSF</sequence>
<dbReference type="NCBIfam" id="TIGR01549">
    <property type="entry name" value="HAD-SF-IA-v1"/>
    <property type="match status" value="1"/>
</dbReference>
<comment type="caution">
    <text evidence="1">The sequence shown here is derived from an EMBL/GenBank/DDBJ whole genome shotgun (WGS) entry which is preliminary data.</text>
</comment>
<dbReference type="SUPFAM" id="SSF56784">
    <property type="entry name" value="HAD-like"/>
    <property type="match status" value="1"/>
</dbReference>
<accession>A0A8J8W8F4</accession>
<dbReference type="PANTHER" id="PTHR43434">
    <property type="entry name" value="PHOSPHOGLYCOLATE PHOSPHATASE"/>
    <property type="match status" value="1"/>
</dbReference>
<protein>
    <recommendedName>
        <fullName evidence="3">Phosphoglycolate phosphatase</fullName>
    </recommendedName>
</protein>
<dbReference type="Pfam" id="PF13419">
    <property type="entry name" value="HAD_2"/>
    <property type="match status" value="1"/>
</dbReference>
<dbReference type="PANTHER" id="PTHR43434:SF1">
    <property type="entry name" value="PHOSPHOGLYCOLATE PHOSPHATASE"/>
    <property type="match status" value="1"/>
</dbReference>
<dbReference type="AlphaFoldDB" id="A0A8J8W8F4"/>
<dbReference type="InterPro" id="IPR006439">
    <property type="entry name" value="HAD-SF_hydro_IA"/>
</dbReference>
<keyword evidence="1" id="KW-0378">Hydrolase</keyword>
<dbReference type="Proteomes" id="UP000631181">
    <property type="component" value="Unassembled WGS sequence"/>
</dbReference>
<evidence type="ECO:0000313" key="1">
    <source>
        <dbReference type="EMBL" id="KAF7718971.1"/>
    </source>
</evidence>
<dbReference type="GO" id="GO:0006281">
    <property type="term" value="P:DNA repair"/>
    <property type="evidence" value="ECO:0007669"/>
    <property type="project" value="TreeGrafter"/>
</dbReference>
<dbReference type="SFLD" id="SFLDG01129">
    <property type="entry name" value="C1.5:_HAD__Beta-PGM__Phosphata"/>
    <property type="match status" value="1"/>
</dbReference>
<keyword evidence="2" id="KW-1185">Reference proteome</keyword>
<dbReference type="InterPro" id="IPR041492">
    <property type="entry name" value="HAD_2"/>
</dbReference>
<gene>
    <name evidence="1" type="ORF">PECM_000361</name>
</gene>
<proteinExistence type="predicted"/>
<organism evidence="1 2">
    <name type="scientific">Penicillium ucsense</name>
    <dbReference type="NCBI Taxonomy" id="2839758"/>
    <lineage>
        <taxon>Eukaryota</taxon>
        <taxon>Fungi</taxon>
        <taxon>Dikarya</taxon>
        <taxon>Ascomycota</taxon>
        <taxon>Pezizomycotina</taxon>
        <taxon>Eurotiomycetes</taxon>
        <taxon>Eurotiomycetidae</taxon>
        <taxon>Eurotiales</taxon>
        <taxon>Aspergillaceae</taxon>
        <taxon>Penicillium</taxon>
    </lineage>
</organism>
<dbReference type="InterPro" id="IPR050155">
    <property type="entry name" value="HAD-like_hydrolase_sf"/>
</dbReference>
<dbReference type="GO" id="GO:0008967">
    <property type="term" value="F:phosphoglycolate phosphatase activity"/>
    <property type="evidence" value="ECO:0007669"/>
    <property type="project" value="TreeGrafter"/>
</dbReference>
<dbReference type="InterPro" id="IPR036412">
    <property type="entry name" value="HAD-like_sf"/>
</dbReference>
<reference evidence="1" key="1">
    <citation type="journal article" date="2020" name="Front. Microbiol.">
        <title>Gene regulatory networks of Penicillium echinulatum 2HH and Penicillium oxalicum 114-2 inferred by a computational biology approach.</title>
        <authorList>
            <person name="Lenz A.R."/>
            <person name="Galan-Vasquez E."/>
            <person name="Balbinot E."/>
            <person name="De Abreu F.P."/>
            <person name="De Oliveira N.S."/>
            <person name="Da Rosa L.O."/>
            <person name="De Avila E Silva S."/>
            <person name="Camassola M."/>
            <person name="Dillon A.J.P."/>
            <person name="Perez-Rueda E."/>
        </authorList>
    </citation>
    <scope>NUCLEOTIDE SEQUENCE</scope>
    <source>
        <strain evidence="1">S1M29</strain>
    </source>
</reference>
<dbReference type="EMBL" id="WIWV01000010">
    <property type="protein sequence ID" value="KAF7718971.1"/>
    <property type="molecule type" value="Genomic_DNA"/>
</dbReference>
<dbReference type="InterPro" id="IPR023198">
    <property type="entry name" value="PGP-like_dom2"/>
</dbReference>
<dbReference type="OrthoDB" id="47007at2759"/>
<evidence type="ECO:0000313" key="2">
    <source>
        <dbReference type="Proteomes" id="UP000631181"/>
    </source>
</evidence>
<name>A0A8J8W8F4_9EURO</name>
<dbReference type="Gene3D" id="3.40.50.1000">
    <property type="entry name" value="HAD superfamily/HAD-like"/>
    <property type="match status" value="1"/>
</dbReference>
<dbReference type="InterPro" id="IPR023214">
    <property type="entry name" value="HAD_sf"/>
</dbReference>
<dbReference type="SFLD" id="SFLDS00003">
    <property type="entry name" value="Haloacid_Dehalogenase"/>
    <property type="match status" value="1"/>
</dbReference>
<evidence type="ECO:0008006" key="3">
    <source>
        <dbReference type="Google" id="ProtNLM"/>
    </source>
</evidence>
<dbReference type="Gene3D" id="1.10.150.240">
    <property type="entry name" value="Putative phosphatase, domain 2"/>
    <property type="match status" value="1"/>
</dbReference>